<evidence type="ECO:0000313" key="3">
    <source>
        <dbReference type="Proteomes" id="UP000215377"/>
    </source>
</evidence>
<evidence type="ECO:0000313" key="2">
    <source>
        <dbReference type="EMBL" id="OWU68394.1"/>
    </source>
</evidence>
<protein>
    <recommendedName>
        <fullName evidence="1">Methyltransferase FkbM domain-containing protein</fullName>
    </recommendedName>
</protein>
<dbReference type="RefSeq" id="WP_088652477.1">
    <property type="nucleotide sequence ID" value="NZ_AQQR01000021.1"/>
</dbReference>
<dbReference type="NCBIfam" id="TIGR01444">
    <property type="entry name" value="fkbM_fam"/>
    <property type="match status" value="1"/>
</dbReference>
<name>A0A225NBX1_9RHOB</name>
<keyword evidence="3" id="KW-1185">Reference proteome</keyword>
<gene>
    <name evidence="2" type="ORF">ATO3_24225</name>
</gene>
<dbReference type="InterPro" id="IPR029063">
    <property type="entry name" value="SAM-dependent_MTases_sf"/>
</dbReference>
<accession>A0A225NBX1</accession>
<dbReference type="Pfam" id="PF05050">
    <property type="entry name" value="Methyltransf_21"/>
    <property type="match status" value="1"/>
</dbReference>
<sequence>MTSASLLAFPDTDEIEEAELVARLLVPMGQEAPRRLMQIGANEGMYEYAKPDNKDFVFEFLRDHPAWGALLIEPIPETYDRLVANYAGHSNRLHFLNCAITEQVERRVLHVAGRDGKSSSLMGRPTPEDADVTGIEVACLPPDMALDLVNWDRADFVKIDAEGYDEILVGLLIDSADRAPLPDILLWEQIGPEKRGTSDRLGALGYRVLRTGHSKKGRCLDRVAIRQELLG</sequence>
<proteinExistence type="predicted"/>
<feature type="domain" description="Methyltransferase FkbM" evidence="1">
    <location>
        <begin position="38"/>
        <end position="165"/>
    </location>
</feature>
<reference evidence="2 3" key="1">
    <citation type="submission" date="2013-04" db="EMBL/GenBank/DDBJ databases">
        <title>Oceanicola sp. 22II1-22F33 Genome Sequencing.</title>
        <authorList>
            <person name="Lai Q."/>
            <person name="Li G."/>
            <person name="Shao Z."/>
        </authorList>
    </citation>
    <scope>NUCLEOTIDE SEQUENCE [LARGE SCALE GENOMIC DNA]</scope>
    <source>
        <strain evidence="2 3">22II1-22F33</strain>
    </source>
</reference>
<dbReference type="InterPro" id="IPR006342">
    <property type="entry name" value="FkbM_mtfrase"/>
</dbReference>
<dbReference type="EMBL" id="AQQR01000021">
    <property type="protein sequence ID" value="OWU68394.1"/>
    <property type="molecule type" value="Genomic_DNA"/>
</dbReference>
<dbReference type="OrthoDB" id="5679686at2"/>
<organism evidence="2 3">
    <name type="scientific">Marinibacterium profundimaris</name>
    <dbReference type="NCBI Taxonomy" id="1679460"/>
    <lineage>
        <taxon>Bacteria</taxon>
        <taxon>Pseudomonadati</taxon>
        <taxon>Pseudomonadota</taxon>
        <taxon>Alphaproteobacteria</taxon>
        <taxon>Rhodobacterales</taxon>
        <taxon>Paracoccaceae</taxon>
        <taxon>Marinibacterium</taxon>
    </lineage>
</organism>
<evidence type="ECO:0000259" key="1">
    <source>
        <dbReference type="Pfam" id="PF05050"/>
    </source>
</evidence>
<dbReference type="Gene3D" id="3.40.50.150">
    <property type="entry name" value="Vaccinia Virus protein VP39"/>
    <property type="match status" value="1"/>
</dbReference>
<dbReference type="AlphaFoldDB" id="A0A225NBX1"/>
<comment type="caution">
    <text evidence="2">The sequence shown here is derived from an EMBL/GenBank/DDBJ whole genome shotgun (WGS) entry which is preliminary data.</text>
</comment>
<dbReference type="Proteomes" id="UP000215377">
    <property type="component" value="Unassembled WGS sequence"/>
</dbReference>
<dbReference type="SUPFAM" id="SSF53335">
    <property type="entry name" value="S-adenosyl-L-methionine-dependent methyltransferases"/>
    <property type="match status" value="1"/>
</dbReference>